<accession>A0A6G0Z7I3</accession>
<sequence length="283" mass="32296">MSCKKKHSKTFTLYLVYSSEFLMIAIIKVLSSDVLFSRLNIFADKPIVLKIVNDGQHNKESGYSNGDFEIYDGNFIYNFCLQMIPIPINKCLQNCINLYEIYFDTDSLKYYFTIMIMDGFGCETEPRLQVKALHKNVIALVITGCIRRGIFIIPRITLIQTDYPFEFNNTISTQNLLCYMTINNSKGQSLSMAGIGLREECFSHGQFYIAFFRVSCASSLYKKNLGFHLRLLLPGQRRMGQLVTNNLITLVHICSVAVLATQHLCAVFLQRYDSTTIKSVVVV</sequence>
<organism evidence="2 3">
    <name type="scientific">Aphis craccivora</name>
    <name type="common">Cowpea aphid</name>
    <dbReference type="NCBI Taxonomy" id="307492"/>
    <lineage>
        <taxon>Eukaryota</taxon>
        <taxon>Metazoa</taxon>
        <taxon>Ecdysozoa</taxon>
        <taxon>Arthropoda</taxon>
        <taxon>Hexapoda</taxon>
        <taxon>Insecta</taxon>
        <taxon>Pterygota</taxon>
        <taxon>Neoptera</taxon>
        <taxon>Paraneoptera</taxon>
        <taxon>Hemiptera</taxon>
        <taxon>Sternorrhyncha</taxon>
        <taxon>Aphidomorpha</taxon>
        <taxon>Aphidoidea</taxon>
        <taxon>Aphididae</taxon>
        <taxon>Aphidini</taxon>
        <taxon>Aphis</taxon>
        <taxon>Aphis</taxon>
    </lineage>
</organism>
<dbReference type="AlphaFoldDB" id="A0A6G0Z7I3"/>
<evidence type="ECO:0000313" key="3">
    <source>
        <dbReference type="Proteomes" id="UP000478052"/>
    </source>
</evidence>
<proteinExistence type="predicted"/>
<evidence type="ECO:0000256" key="1">
    <source>
        <dbReference type="SAM" id="Phobius"/>
    </source>
</evidence>
<keyword evidence="2" id="KW-0347">Helicase</keyword>
<feature type="transmembrane region" description="Helical" evidence="1">
    <location>
        <begin position="12"/>
        <end position="30"/>
    </location>
</feature>
<keyword evidence="2" id="KW-0378">Hydrolase</keyword>
<keyword evidence="1" id="KW-1133">Transmembrane helix</keyword>
<keyword evidence="2" id="KW-0067">ATP-binding</keyword>
<keyword evidence="1" id="KW-0472">Membrane</keyword>
<protein>
    <submittedName>
        <fullName evidence="2">ATP-dependent DNA helicase PIF1-like</fullName>
    </submittedName>
</protein>
<dbReference type="GO" id="GO:0004386">
    <property type="term" value="F:helicase activity"/>
    <property type="evidence" value="ECO:0007669"/>
    <property type="project" value="UniProtKB-KW"/>
</dbReference>
<keyword evidence="3" id="KW-1185">Reference proteome</keyword>
<reference evidence="2 3" key="1">
    <citation type="submission" date="2019-08" db="EMBL/GenBank/DDBJ databases">
        <title>Whole genome of Aphis craccivora.</title>
        <authorList>
            <person name="Voronova N.V."/>
            <person name="Shulinski R.S."/>
            <person name="Bandarenka Y.V."/>
            <person name="Zhorov D.G."/>
            <person name="Warner D."/>
        </authorList>
    </citation>
    <scope>NUCLEOTIDE SEQUENCE [LARGE SCALE GENOMIC DNA]</scope>
    <source>
        <strain evidence="2">180601</strain>
        <tissue evidence="2">Whole Body</tissue>
    </source>
</reference>
<keyword evidence="2" id="KW-0547">Nucleotide-binding</keyword>
<dbReference type="Proteomes" id="UP000478052">
    <property type="component" value="Unassembled WGS sequence"/>
</dbReference>
<gene>
    <name evidence="2" type="ORF">FWK35_00011299</name>
</gene>
<comment type="caution">
    <text evidence="2">The sequence shown here is derived from an EMBL/GenBank/DDBJ whole genome shotgun (WGS) entry which is preliminary data.</text>
</comment>
<dbReference type="EMBL" id="VUJU01001118">
    <property type="protein sequence ID" value="KAF0766734.1"/>
    <property type="molecule type" value="Genomic_DNA"/>
</dbReference>
<evidence type="ECO:0000313" key="2">
    <source>
        <dbReference type="EMBL" id="KAF0766734.1"/>
    </source>
</evidence>
<name>A0A6G0Z7I3_APHCR</name>
<keyword evidence="1" id="KW-0812">Transmembrane</keyword>